<protein>
    <submittedName>
        <fullName evidence="2">Uncharacterized protein</fullName>
    </submittedName>
</protein>
<dbReference type="EMBL" id="OY731406">
    <property type="protein sequence ID" value="CAJ1975939.1"/>
    <property type="molecule type" value="Genomic_DNA"/>
</dbReference>
<proteinExistence type="predicted"/>
<evidence type="ECO:0000313" key="2">
    <source>
        <dbReference type="EMBL" id="CAJ1975939.1"/>
    </source>
</evidence>
<keyword evidence="3" id="KW-1185">Reference proteome</keyword>
<evidence type="ECO:0000313" key="3">
    <source>
        <dbReference type="Proteomes" id="UP001189624"/>
    </source>
</evidence>
<evidence type="ECO:0000256" key="1">
    <source>
        <dbReference type="SAM" id="MobiDB-lite"/>
    </source>
</evidence>
<dbReference type="AlphaFoldDB" id="A0AA86VW55"/>
<gene>
    <name evidence="2" type="ORF">AYBTSS11_LOCUS28066</name>
</gene>
<organism evidence="2 3">
    <name type="scientific">Sphenostylis stenocarpa</name>
    <dbReference type="NCBI Taxonomy" id="92480"/>
    <lineage>
        <taxon>Eukaryota</taxon>
        <taxon>Viridiplantae</taxon>
        <taxon>Streptophyta</taxon>
        <taxon>Embryophyta</taxon>
        <taxon>Tracheophyta</taxon>
        <taxon>Spermatophyta</taxon>
        <taxon>Magnoliopsida</taxon>
        <taxon>eudicotyledons</taxon>
        <taxon>Gunneridae</taxon>
        <taxon>Pentapetalae</taxon>
        <taxon>rosids</taxon>
        <taxon>fabids</taxon>
        <taxon>Fabales</taxon>
        <taxon>Fabaceae</taxon>
        <taxon>Papilionoideae</taxon>
        <taxon>50 kb inversion clade</taxon>
        <taxon>NPAAA clade</taxon>
        <taxon>indigoferoid/millettioid clade</taxon>
        <taxon>Phaseoleae</taxon>
        <taxon>Sphenostylis</taxon>
    </lineage>
</organism>
<sequence>MCSISLPCKVDHIYLITGAVTNAKSHCCYLDTYLQSTSTMQLPGQENRVQGMLNGSAPPKDPPDESHARLKREKEKHDHYALILDLLHCYILYHHGLYTNLKTIEAETLVEKVNKVPPSTTPAAEHDFPFQEQNIHRAETGYERQISAFGGN</sequence>
<name>A0AA86VW55_9FABA</name>
<feature type="region of interest" description="Disordered" evidence="1">
    <location>
        <begin position="49"/>
        <end position="69"/>
    </location>
</feature>
<dbReference type="Gramene" id="rna-AYBTSS11_LOCUS28066">
    <property type="protein sequence ID" value="CAJ1975939.1"/>
    <property type="gene ID" value="gene-AYBTSS11_LOCUS28066"/>
</dbReference>
<dbReference type="Proteomes" id="UP001189624">
    <property type="component" value="Chromosome 9"/>
</dbReference>
<accession>A0AA86VW55</accession>
<reference evidence="2" key="1">
    <citation type="submission" date="2023-10" db="EMBL/GenBank/DDBJ databases">
        <authorList>
            <person name="Domelevo Entfellner J.-B."/>
        </authorList>
    </citation>
    <scope>NUCLEOTIDE SEQUENCE</scope>
</reference>